<evidence type="ECO:0000313" key="2">
    <source>
        <dbReference type="EMBL" id="SOQ45892.1"/>
    </source>
</evidence>
<dbReference type="AlphaFoldDB" id="A0A2H1VZB1"/>
<sequence length="157" mass="16958">MRNTAHEHEPLAWLETSRVLLQTVTGYKYIHRHIHMTPRPETTICGTHKELLRAGIEPATRCTAASNPATAPTVQSKCGRAMLRHEWASSTGVIPRPHIGKRADVSPDGKQSPRPMNTWNTGGVLSGIGELGIGKIGKGGKLGLRSSGYTDTVESDS</sequence>
<gene>
    <name evidence="2" type="ORF">SFRICE_013379</name>
</gene>
<protein>
    <submittedName>
        <fullName evidence="2">SFRICE_013379</fullName>
    </submittedName>
</protein>
<accession>A0A2H1VZB1</accession>
<feature type="region of interest" description="Disordered" evidence="1">
    <location>
        <begin position="93"/>
        <end position="120"/>
    </location>
</feature>
<dbReference type="EMBL" id="ODYU01005231">
    <property type="protein sequence ID" value="SOQ45892.1"/>
    <property type="molecule type" value="Genomic_DNA"/>
</dbReference>
<proteinExistence type="predicted"/>
<organism evidence="2">
    <name type="scientific">Spodoptera frugiperda</name>
    <name type="common">Fall armyworm</name>
    <dbReference type="NCBI Taxonomy" id="7108"/>
    <lineage>
        <taxon>Eukaryota</taxon>
        <taxon>Metazoa</taxon>
        <taxon>Ecdysozoa</taxon>
        <taxon>Arthropoda</taxon>
        <taxon>Hexapoda</taxon>
        <taxon>Insecta</taxon>
        <taxon>Pterygota</taxon>
        <taxon>Neoptera</taxon>
        <taxon>Endopterygota</taxon>
        <taxon>Lepidoptera</taxon>
        <taxon>Glossata</taxon>
        <taxon>Ditrysia</taxon>
        <taxon>Noctuoidea</taxon>
        <taxon>Noctuidae</taxon>
        <taxon>Amphipyrinae</taxon>
        <taxon>Spodoptera</taxon>
    </lineage>
</organism>
<evidence type="ECO:0000256" key="1">
    <source>
        <dbReference type="SAM" id="MobiDB-lite"/>
    </source>
</evidence>
<name>A0A2H1VZB1_SPOFR</name>
<reference evidence="2" key="1">
    <citation type="submission" date="2016-07" db="EMBL/GenBank/DDBJ databases">
        <authorList>
            <person name="Bretaudeau A."/>
        </authorList>
    </citation>
    <scope>NUCLEOTIDE SEQUENCE</scope>
    <source>
        <strain evidence="2">Rice</strain>
        <tissue evidence="2">Whole body</tissue>
    </source>
</reference>